<reference evidence="2" key="1">
    <citation type="submission" date="2024-03" db="EMBL/GenBank/DDBJ databases">
        <authorList>
            <consortium name="ELIXIR-Norway"/>
            <consortium name="Elixir Norway"/>
        </authorList>
    </citation>
    <scope>NUCLEOTIDE SEQUENCE</scope>
</reference>
<dbReference type="Proteomes" id="UP001497522">
    <property type="component" value="Chromosome 9"/>
</dbReference>
<sequence length="117" mass="13538">MGKEEEEEQQQQGLQLLDFDWKLKYTVGSSSMAAINKPLLRLELCMSKSITKQEESELQNNKADNVKSIAIAEYNKTELDKLIGEMEAISQLKEFLLLLDLAGIDRRSLQIHHFRWI</sequence>
<keyword evidence="3" id="KW-1185">Reference proteome</keyword>
<gene>
    <name evidence="2" type="ORF">CSSPJE1EN2_LOCUS23886</name>
</gene>
<evidence type="ECO:0000313" key="3">
    <source>
        <dbReference type="Proteomes" id="UP001497522"/>
    </source>
</evidence>
<proteinExistence type="predicted"/>
<evidence type="ECO:0000259" key="1">
    <source>
        <dbReference type="PROSITE" id="PS51269"/>
    </source>
</evidence>
<accession>A0ABP1C1D2</accession>
<protein>
    <recommendedName>
        <fullName evidence="1">COMM domain-containing protein</fullName>
    </recommendedName>
</protein>
<evidence type="ECO:0000313" key="2">
    <source>
        <dbReference type="EMBL" id="CAK9882635.1"/>
    </source>
</evidence>
<dbReference type="Pfam" id="PF07258">
    <property type="entry name" value="COMM_domain"/>
    <property type="match status" value="1"/>
</dbReference>
<dbReference type="InterPro" id="IPR017920">
    <property type="entry name" value="COMM"/>
</dbReference>
<organism evidence="2 3">
    <name type="scientific">Sphagnum jensenii</name>
    <dbReference type="NCBI Taxonomy" id="128206"/>
    <lineage>
        <taxon>Eukaryota</taxon>
        <taxon>Viridiplantae</taxon>
        <taxon>Streptophyta</taxon>
        <taxon>Embryophyta</taxon>
        <taxon>Bryophyta</taxon>
        <taxon>Sphagnophytina</taxon>
        <taxon>Sphagnopsida</taxon>
        <taxon>Sphagnales</taxon>
        <taxon>Sphagnaceae</taxon>
        <taxon>Sphagnum</taxon>
    </lineage>
</organism>
<name>A0ABP1C1D2_9BRYO</name>
<dbReference type="PROSITE" id="PS51269">
    <property type="entry name" value="COMM"/>
    <property type="match status" value="1"/>
</dbReference>
<dbReference type="EMBL" id="OZ023710">
    <property type="protein sequence ID" value="CAK9882635.1"/>
    <property type="molecule type" value="Genomic_DNA"/>
</dbReference>
<feature type="domain" description="COMM" evidence="1">
    <location>
        <begin position="15"/>
        <end position="97"/>
    </location>
</feature>